<dbReference type="Pfam" id="PF13385">
    <property type="entry name" value="Laminin_G_3"/>
    <property type="match status" value="1"/>
</dbReference>
<name>X0WE10_9ZZZZ</name>
<sequence>MCKKLLYLAPVALVLTLLLGNIASADLIAHWPLNGDFADATGNGHDGTPLGDPEFVIDSVKGLVLEVDGDARVMVEDAPDLNYTANESLTMTVWALYDPGLASSGWRSCCGKGRTATGGDTSYLDTMYGFFVSPDNEWASNMGSLGGGVGPAVADEWHHFAFVQDGDNNQNFYYINLEVVQSGGAADCSTPGRPFFIGASGSDTSPFEAFGGR</sequence>
<dbReference type="Gene3D" id="2.60.120.200">
    <property type="match status" value="1"/>
</dbReference>
<gene>
    <name evidence="1" type="ORF">S01H1_67922</name>
</gene>
<dbReference type="AlphaFoldDB" id="X0WE10"/>
<dbReference type="InterPro" id="IPR013320">
    <property type="entry name" value="ConA-like_dom_sf"/>
</dbReference>
<protein>
    <recommendedName>
        <fullName evidence="2">LamG-like jellyroll fold domain-containing protein</fullName>
    </recommendedName>
</protein>
<proteinExistence type="predicted"/>
<feature type="non-terminal residue" evidence="1">
    <location>
        <position position="213"/>
    </location>
</feature>
<dbReference type="SUPFAM" id="SSF49899">
    <property type="entry name" value="Concanavalin A-like lectins/glucanases"/>
    <property type="match status" value="1"/>
</dbReference>
<comment type="caution">
    <text evidence="1">The sequence shown here is derived from an EMBL/GenBank/DDBJ whole genome shotgun (WGS) entry which is preliminary data.</text>
</comment>
<evidence type="ECO:0008006" key="2">
    <source>
        <dbReference type="Google" id="ProtNLM"/>
    </source>
</evidence>
<evidence type="ECO:0000313" key="1">
    <source>
        <dbReference type="EMBL" id="GAG28890.1"/>
    </source>
</evidence>
<dbReference type="EMBL" id="BARS01045012">
    <property type="protein sequence ID" value="GAG28890.1"/>
    <property type="molecule type" value="Genomic_DNA"/>
</dbReference>
<accession>X0WE10</accession>
<reference evidence="1" key="1">
    <citation type="journal article" date="2014" name="Front. Microbiol.">
        <title>High frequency of phylogenetically diverse reductive dehalogenase-homologous genes in deep subseafloor sedimentary metagenomes.</title>
        <authorList>
            <person name="Kawai M."/>
            <person name="Futagami T."/>
            <person name="Toyoda A."/>
            <person name="Takaki Y."/>
            <person name="Nishi S."/>
            <person name="Hori S."/>
            <person name="Arai W."/>
            <person name="Tsubouchi T."/>
            <person name="Morono Y."/>
            <person name="Uchiyama I."/>
            <person name="Ito T."/>
            <person name="Fujiyama A."/>
            <person name="Inagaki F."/>
            <person name="Takami H."/>
        </authorList>
    </citation>
    <scope>NUCLEOTIDE SEQUENCE</scope>
    <source>
        <strain evidence="1">Expedition CK06-06</strain>
    </source>
</reference>
<organism evidence="1">
    <name type="scientific">marine sediment metagenome</name>
    <dbReference type="NCBI Taxonomy" id="412755"/>
    <lineage>
        <taxon>unclassified sequences</taxon>
        <taxon>metagenomes</taxon>
        <taxon>ecological metagenomes</taxon>
    </lineage>
</organism>